<dbReference type="SUPFAM" id="SSF52833">
    <property type="entry name" value="Thioredoxin-like"/>
    <property type="match status" value="1"/>
</dbReference>
<keyword evidence="4" id="KW-1185">Reference proteome</keyword>
<evidence type="ECO:0000313" key="3">
    <source>
        <dbReference type="EMBL" id="GGB60350.1"/>
    </source>
</evidence>
<organism evidence="3 4">
    <name type="scientific">Tistrella bauzanensis</name>
    <dbReference type="NCBI Taxonomy" id="657419"/>
    <lineage>
        <taxon>Bacteria</taxon>
        <taxon>Pseudomonadati</taxon>
        <taxon>Pseudomonadota</taxon>
        <taxon>Alphaproteobacteria</taxon>
        <taxon>Geminicoccales</taxon>
        <taxon>Geminicoccaceae</taxon>
        <taxon>Tistrella</taxon>
    </lineage>
</organism>
<dbReference type="Proteomes" id="UP000603352">
    <property type="component" value="Unassembled WGS sequence"/>
</dbReference>
<accession>A0ABQ1J5D9</accession>
<evidence type="ECO:0000313" key="4">
    <source>
        <dbReference type="Proteomes" id="UP000603352"/>
    </source>
</evidence>
<gene>
    <name evidence="3" type="ORF">GCM10011505_46370</name>
</gene>
<dbReference type="PROSITE" id="PS51353">
    <property type="entry name" value="ARSC"/>
    <property type="match status" value="1"/>
</dbReference>
<dbReference type="PANTHER" id="PTHR30041:SF8">
    <property type="entry name" value="PROTEIN YFFB"/>
    <property type="match status" value="1"/>
</dbReference>
<dbReference type="Gene3D" id="3.40.30.10">
    <property type="entry name" value="Glutaredoxin"/>
    <property type="match status" value="1"/>
</dbReference>
<dbReference type="Pfam" id="PF03960">
    <property type="entry name" value="ArsC"/>
    <property type="match status" value="1"/>
</dbReference>
<dbReference type="RefSeq" id="WP_188582462.1">
    <property type="nucleotide sequence ID" value="NZ_BMDZ01000094.1"/>
</dbReference>
<proteinExistence type="inferred from homology"/>
<sequence>MFLTVHGIKTCDTCRKALKALEQAGIAHRSRDLRTQPLKPEEAARWLNQMGADRLINRRSTTWRGLAESDRAIADGDDAAAIAALLAREVTLIKRPVFTDEDGDDRVVALGFDAPAKAAIGLTS</sequence>
<comment type="similarity">
    <text evidence="1 2">Belongs to the ArsC family.</text>
</comment>
<reference evidence="4" key="1">
    <citation type="journal article" date="2019" name="Int. J. Syst. Evol. Microbiol.">
        <title>The Global Catalogue of Microorganisms (GCM) 10K type strain sequencing project: providing services to taxonomists for standard genome sequencing and annotation.</title>
        <authorList>
            <consortium name="The Broad Institute Genomics Platform"/>
            <consortium name="The Broad Institute Genome Sequencing Center for Infectious Disease"/>
            <person name="Wu L."/>
            <person name="Ma J."/>
        </authorList>
    </citation>
    <scope>NUCLEOTIDE SEQUENCE [LARGE SCALE GENOMIC DNA]</scope>
    <source>
        <strain evidence="4">CGMCC 1.10188</strain>
    </source>
</reference>
<dbReference type="EMBL" id="BMDZ01000094">
    <property type="protein sequence ID" value="GGB60350.1"/>
    <property type="molecule type" value="Genomic_DNA"/>
</dbReference>
<protein>
    <recommendedName>
        <fullName evidence="5">Arsenate reductase</fullName>
    </recommendedName>
</protein>
<comment type="caution">
    <text evidence="3">The sequence shown here is derived from an EMBL/GenBank/DDBJ whole genome shotgun (WGS) entry which is preliminary data.</text>
</comment>
<name>A0ABQ1J5D9_9PROT</name>
<evidence type="ECO:0008006" key="5">
    <source>
        <dbReference type="Google" id="ProtNLM"/>
    </source>
</evidence>
<evidence type="ECO:0000256" key="1">
    <source>
        <dbReference type="ARBA" id="ARBA00007198"/>
    </source>
</evidence>
<evidence type="ECO:0000256" key="2">
    <source>
        <dbReference type="PROSITE-ProRule" id="PRU01282"/>
    </source>
</evidence>
<dbReference type="InterPro" id="IPR036249">
    <property type="entry name" value="Thioredoxin-like_sf"/>
</dbReference>
<dbReference type="InterPro" id="IPR006660">
    <property type="entry name" value="Arsenate_reductase-like"/>
</dbReference>
<dbReference type="PANTHER" id="PTHR30041">
    <property type="entry name" value="ARSENATE REDUCTASE"/>
    <property type="match status" value="1"/>
</dbReference>